<protein>
    <recommendedName>
        <fullName evidence="5">2-amino-3-carboxymuconate-6-semialdehyde decarboxylase</fullName>
        <ecNumber evidence="4">4.1.1.45</ecNumber>
    </recommendedName>
    <alternativeName>
        <fullName evidence="10">Picolinate carboxylase</fullName>
    </alternativeName>
</protein>
<comment type="caution">
    <text evidence="13">The sequence shown here is derived from an EMBL/GenBank/DDBJ whole genome shotgun (WGS) entry which is preliminary data.</text>
</comment>
<dbReference type="GeneID" id="42004038"/>
<dbReference type="GO" id="GO:0016787">
    <property type="term" value="F:hydrolase activity"/>
    <property type="evidence" value="ECO:0007669"/>
    <property type="project" value="InterPro"/>
</dbReference>
<dbReference type="OrthoDB" id="191270at2759"/>
<name>A0A507C634_9FUNG</name>
<dbReference type="EC" id="4.1.1.45" evidence="4"/>
<dbReference type="RefSeq" id="XP_031025289.1">
    <property type="nucleotide sequence ID" value="XM_031168741.1"/>
</dbReference>
<evidence type="ECO:0000256" key="3">
    <source>
        <dbReference type="ARBA" id="ARBA00011245"/>
    </source>
</evidence>
<dbReference type="PANTHER" id="PTHR21240">
    <property type="entry name" value="2-AMINO-3-CARBOXYLMUCONATE-6-SEMIALDEHYDE DECARBOXYLASE"/>
    <property type="match status" value="1"/>
</dbReference>
<evidence type="ECO:0000256" key="10">
    <source>
        <dbReference type="ARBA" id="ARBA00031120"/>
    </source>
</evidence>
<evidence type="ECO:0000256" key="6">
    <source>
        <dbReference type="ARBA" id="ARBA00022723"/>
    </source>
</evidence>
<dbReference type="GO" id="GO:0046872">
    <property type="term" value="F:metal ion binding"/>
    <property type="evidence" value="ECO:0007669"/>
    <property type="project" value="UniProtKB-KW"/>
</dbReference>
<dbReference type="SUPFAM" id="SSF51556">
    <property type="entry name" value="Metallo-dependent hydrolases"/>
    <property type="match status" value="1"/>
</dbReference>
<dbReference type="GO" id="GO:0001760">
    <property type="term" value="F:aminocarboxymuconate-semialdehyde decarboxylase activity"/>
    <property type="evidence" value="ECO:0007669"/>
    <property type="project" value="UniProtKB-EC"/>
</dbReference>
<reference evidence="13 14" key="1">
    <citation type="journal article" date="2019" name="Sci. Rep.">
        <title>Comparative genomics of chytrid fungi reveal insights into the obligate biotrophic and pathogenic lifestyle of Synchytrium endobioticum.</title>
        <authorList>
            <person name="van de Vossenberg B.T.L.H."/>
            <person name="Warris S."/>
            <person name="Nguyen H.D.T."/>
            <person name="van Gent-Pelzer M.P.E."/>
            <person name="Joly D.L."/>
            <person name="van de Geest H.C."/>
            <person name="Bonants P.J.M."/>
            <person name="Smith D.S."/>
            <person name="Levesque C.A."/>
            <person name="van der Lee T.A.J."/>
        </authorList>
    </citation>
    <scope>NUCLEOTIDE SEQUENCE [LARGE SCALE GENOMIC DNA]</scope>
    <source>
        <strain evidence="13 14">JEL517</strain>
    </source>
</reference>
<keyword evidence="7 11" id="KW-0210">Decarboxylase</keyword>
<feature type="domain" description="Amidohydrolase-related" evidence="12">
    <location>
        <begin position="11"/>
        <end position="251"/>
    </location>
</feature>
<dbReference type="InterPro" id="IPR006680">
    <property type="entry name" value="Amidohydro-rel"/>
</dbReference>
<dbReference type="GO" id="GO:0005829">
    <property type="term" value="C:cytosol"/>
    <property type="evidence" value="ECO:0007669"/>
    <property type="project" value="TreeGrafter"/>
</dbReference>
<evidence type="ECO:0000256" key="8">
    <source>
        <dbReference type="ARBA" id="ARBA00022833"/>
    </source>
</evidence>
<organism evidence="13 14">
    <name type="scientific">Synchytrium microbalum</name>
    <dbReference type="NCBI Taxonomy" id="1806994"/>
    <lineage>
        <taxon>Eukaryota</taxon>
        <taxon>Fungi</taxon>
        <taxon>Fungi incertae sedis</taxon>
        <taxon>Chytridiomycota</taxon>
        <taxon>Chytridiomycota incertae sedis</taxon>
        <taxon>Chytridiomycetes</taxon>
        <taxon>Synchytriales</taxon>
        <taxon>Synchytriaceae</taxon>
        <taxon>Synchytrium</taxon>
    </lineage>
</organism>
<evidence type="ECO:0000256" key="4">
    <source>
        <dbReference type="ARBA" id="ARBA00012365"/>
    </source>
</evidence>
<keyword evidence="6" id="KW-0479">Metal-binding</keyword>
<evidence type="ECO:0000313" key="14">
    <source>
        <dbReference type="Proteomes" id="UP000319731"/>
    </source>
</evidence>
<dbReference type="PANTHER" id="PTHR21240:SF27">
    <property type="entry name" value="2-AMINO-3-CARBOXYMUCONATE-6-SEMIALDEHYDE DECARBOXYLASE"/>
    <property type="match status" value="1"/>
</dbReference>
<evidence type="ECO:0000256" key="5">
    <source>
        <dbReference type="ARBA" id="ARBA00021214"/>
    </source>
</evidence>
<evidence type="ECO:0000256" key="2">
    <source>
        <dbReference type="ARBA" id="ARBA00005871"/>
    </source>
</evidence>
<keyword evidence="14" id="KW-1185">Reference proteome</keyword>
<evidence type="ECO:0000259" key="12">
    <source>
        <dbReference type="Pfam" id="PF04909"/>
    </source>
</evidence>
<evidence type="ECO:0000256" key="7">
    <source>
        <dbReference type="ARBA" id="ARBA00022793"/>
    </source>
</evidence>
<accession>A0A507C634</accession>
<dbReference type="Pfam" id="PF04909">
    <property type="entry name" value="Amidohydro_2"/>
    <property type="match status" value="1"/>
</dbReference>
<sequence length="300" mass="33811">MFSYWAKPADANDLAKYLNDNIAFTCAQNPKRFIGLATIPMQAPQLAIEELQRCVNELGFKGIQIGSHVNDWNLDAEELEPIWTACEELDVAVFIHPWDMDGSKRNSKYWFPWLIGMPCETTMAISSLIFGGVLERHPKLRVCLSHGGGSFPYTMGRIEHGWRVRPDLFPTKIQNPLSYIPRIYCDSLVHDADALEFLVKKFGAKRLMLGSDYPFPLGEHEPGQLVESVTFLSREDKASILGLNALEFLGLDVADYMPTKIATTHPLALIKDLKEKLLIKENDLKDNLYIKDEQGANAVA</sequence>
<keyword evidence="9 11" id="KW-0456">Lyase</keyword>
<dbReference type="EMBL" id="QEAO01000013">
    <property type="protein sequence ID" value="TPX34569.1"/>
    <property type="molecule type" value="Genomic_DNA"/>
</dbReference>
<dbReference type="AlphaFoldDB" id="A0A507C634"/>
<dbReference type="InterPro" id="IPR032465">
    <property type="entry name" value="ACMSD"/>
</dbReference>
<comment type="similarity">
    <text evidence="2">Belongs to the metallo-dependent hydrolases superfamily. ACMSD family.</text>
</comment>
<evidence type="ECO:0000313" key="13">
    <source>
        <dbReference type="EMBL" id="TPX34569.1"/>
    </source>
</evidence>
<evidence type="ECO:0000256" key="9">
    <source>
        <dbReference type="ARBA" id="ARBA00023239"/>
    </source>
</evidence>
<evidence type="ECO:0000256" key="1">
    <source>
        <dbReference type="ARBA" id="ARBA00005079"/>
    </source>
</evidence>
<gene>
    <name evidence="13" type="ORF">SmJEL517_g02813</name>
</gene>
<dbReference type="STRING" id="1806994.A0A507C634"/>
<comment type="pathway">
    <text evidence="1">Secondary metabolite metabolism; quinolate metabolism.</text>
</comment>
<dbReference type="Proteomes" id="UP000319731">
    <property type="component" value="Unassembled WGS sequence"/>
</dbReference>
<dbReference type="Gene3D" id="3.20.20.140">
    <property type="entry name" value="Metal-dependent hydrolases"/>
    <property type="match status" value="1"/>
</dbReference>
<keyword evidence="8" id="KW-0862">Zinc</keyword>
<dbReference type="InterPro" id="IPR032466">
    <property type="entry name" value="Metal_Hydrolase"/>
</dbReference>
<proteinExistence type="inferred from homology"/>
<evidence type="ECO:0000256" key="11">
    <source>
        <dbReference type="RuleBase" id="RU366045"/>
    </source>
</evidence>
<comment type="subunit">
    <text evidence="3">Monomer.</text>
</comment>
<dbReference type="GO" id="GO:0019748">
    <property type="term" value="P:secondary metabolic process"/>
    <property type="evidence" value="ECO:0007669"/>
    <property type="project" value="TreeGrafter"/>
</dbReference>